<keyword evidence="3" id="KW-1185">Reference proteome</keyword>
<dbReference type="Proteomes" id="UP001274830">
    <property type="component" value="Unassembled WGS sequence"/>
</dbReference>
<reference evidence="2" key="1">
    <citation type="submission" date="2023-07" db="EMBL/GenBank/DDBJ databases">
        <title>Black Yeasts Isolated from many extreme environments.</title>
        <authorList>
            <person name="Coleine C."/>
            <person name="Stajich J.E."/>
            <person name="Selbmann L."/>
        </authorList>
    </citation>
    <scope>NUCLEOTIDE SEQUENCE</scope>
    <source>
        <strain evidence="2">CCFEE 5485</strain>
    </source>
</reference>
<dbReference type="AlphaFoldDB" id="A0AAE0TLZ0"/>
<dbReference type="InterPro" id="IPR053157">
    <property type="entry name" value="Sterol_Uptake_Regulator"/>
</dbReference>
<accession>A0AAE0TLZ0</accession>
<evidence type="ECO:0000256" key="1">
    <source>
        <dbReference type="SAM" id="MobiDB-lite"/>
    </source>
</evidence>
<name>A0AAE0TLZ0_9PEZI</name>
<gene>
    <name evidence="2" type="primary">UPC2_2</name>
    <name evidence="2" type="ORF">LTR78_010790</name>
</gene>
<organism evidence="2 3">
    <name type="scientific">Recurvomyces mirabilis</name>
    <dbReference type="NCBI Taxonomy" id="574656"/>
    <lineage>
        <taxon>Eukaryota</taxon>
        <taxon>Fungi</taxon>
        <taxon>Dikarya</taxon>
        <taxon>Ascomycota</taxon>
        <taxon>Pezizomycotina</taxon>
        <taxon>Dothideomycetes</taxon>
        <taxon>Dothideomycetidae</taxon>
        <taxon>Mycosphaerellales</taxon>
        <taxon>Teratosphaeriaceae</taxon>
        <taxon>Recurvomyces</taxon>
    </lineage>
</organism>
<evidence type="ECO:0000313" key="3">
    <source>
        <dbReference type="Proteomes" id="UP001274830"/>
    </source>
</evidence>
<evidence type="ECO:0000313" key="2">
    <source>
        <dbReference type="EMBL" id="KAK3669328.1"/>
    </source>
</evidence>
<feature type="compositionally biased region" description="Low complexity" evidence="1">
    <location>
        <begin position="53"/>
        <end position="77"/>
    </location>
</feature>
<dbReference type="EMBL" id="JAUTXT010000090">
    <property type="protein sequence ID" value="KAK3669328.1"/>
    <property type="molecule type" value="Genomic_DNA"/>
</dbReference>
<protein>
    <submittedName>
        <fullName evidence="2">Transcription factor</fullName>
    </submittedName>
</protein>
<sequence>MDGIEIPFMRTKRHHPCTSCRMRGEACIYANKAPATSPTAQVPALGTPSPEVPSLSRQSSSFASSPQTPSTPPTLGSIDVGDTELARAYLGEVVPSFADGNQWIWQVFVPSIAYSSGTVRHGMLTLGAVYLHFASGECNDDYATRYIDAANAHGNLFVRQSRLQLSRMDPTEVDSNLACTRLLCIIAFAFFRQRRLHGIQITSSDSWTWVHLVQGIKTVHESFSAMGLQVDPMLERDIVLDSDNTSNVAWNLTQPLTAVNDSARVLGYITRTKEARFLALQVAIDSYASATNDYDPICCVRALRLLQEVTDLICNLQGPSLFRLLLAWIGGLPQDFVSMVKNCHPLALAIYAHWLMLAILAEEHWWVGDMGRSGIQSVLSVVAEKDATLLHLMRCPSEVLNVAAGLID</sequence>
<dbReference type="PANTHER" id="PTHR47784:SF5">
    <property type="entry name" value="STEROL UPTAKE CONTROL PROTEIN 2"/>
    <property type="match status" value="1"/>
</dbReference>
<dbReference type="PANTHER" id="PTHR47784">
    <property type="entry name" value="STEROL UPTAKE CONTROL PROTEIN 2"/>
    <property type="match status" value="1"/>
</dbReference>
<comment type="caution">
    <text evidence="2">The sequence shown here is derived from an EMBL/GenBank/DDBJ whole genome shotgun (WGS) entry which is preliminary data.</text>
</comment>
<proteinExistence type="predicted"/>
<dbReference type="GO" id="GO:0001228">
    <property type="term" value="F:DNA-binding transcription activator activity, RNA polymerase II-specific"/>
    <property type="evidence" value="ECO:0007669"/>
    <property type="project" value="TreeGrafter"/>
</dbReference>
<feature type="region of interest" description="Disordered" evidence="1">
    <location>
        <begin position="38"/>
        <end position="78"/>
    </location>
</feature>